<dbReference type="SUPFAM" id="SSF52833">
    <property type="entry name" value="Thioredoxin-like"/>
    <property type="match status" value="1"/>
</dbReference>
<sequence>MYTFRNNTPRATKRAEGTAKRLRLLLCCSLALLGGLLVNARAQQGPTTPSKTYSVGDKIPAFSVQMSNGLTLTDADLKGKVSILVFFNTGCPDCRRELPHLQKMSERFPDVTFICISRAETEESIKSFWAAKQLTLPYSAQPDRQLYDAFGAKGLPKLYLVNKDHVICCTYSDRLSKRVLVRQIKKLLYEQ</sequence>
<reference evidence="2" key="1">
    <citation type="submission" date="2020-04" db="EMBL/GenBank/DDBJ databases">
        <title>Deep metagenomics examines the oral microbiome during advanced dental caries in children, revealing novel taxa and co-occurrences with host molecules.</title>
        <authorList>
            <person name="Baker J.L."/>
            <person name="Morton J.T."/>
            <person name="Dinis M."/>
            <person name="Alvarez R."/>
            <person name="Tran N.C."/>
            <person name="Knight R."/>
            <person name="Edlund A."/>
        </authorList>
    </citation>
    <scope>NUCLEOTIDE SEQUENCE</scope>
    <source>
        <strain evidence="2">JCVI_34_bin.1</strain>
    </source>
</reference>
<proteinExistence type="predicted"/>
<organism evidence="2 3">
    <name type="scientific">Alloprevotella tannerae</name>
    <dbReference type="NCBI Taxonomy" id="76122"/>
    <lineage>
        <taxon>Bacteria</taxon>
        <taxon>Pseudomonadati</taxon>
        <taxon>Bacteroidota</taxon>
        <taxon>Bacteroidia</taxon>
        <taxon>Bacteroidales</taxon>
        <taxon>Prevotellaceae</taxon>
        <taxon>Alloprevotella</taxon>
    </lineage>
</organism>
<evidence type="ECO:0000259" key="1">
    <source>
        <dbReference type="PROSITE" id="PS51352"/>
    </source>
</evidence>
<dbReference type="CDD" id="cd02966">
    <property type="entry name" value="TlpA_like_family"/>
    <property type="match status" value="1"/>
</dbReference>
<dbReference type="RefSeq" id="WP_303762968.1">
    <property type="nucleotide sequence ID" value="NZ_CAUSLU010000004.1"/>
</dbReference>
<dbReference type="PANTHER" id="PTHR42852:SF17">
    <property type="entry name" value="THIOREDOXIN-LIKE PROTEIN HI_1115"/>
    <property type="match status" value="1"/>
</dbReference>
<dbReference type="Proteomes" id="UP000704068">
    <property type="component" value="Unassembled WGS sequence"/>
</dbReference>
<protein>
    <submittedName>
        <fullName evidence="2">TlpA family protein disulfide reductase</fullName>
    </submittedName>
</protein>
<dbReference type="GO" id="GO:0016491">
    <property type="term" value="F:oxidoreductase activity"/>
    <property type="evidence" value="ECO:0007669"/>
    <property type="project" value="InterPro"/>
</dbReference>
<dbReference type="InterPro" id="IPR013766">
    <property type="entry name" value="Thioredoxin_domain"/>
</dbReference>
<dbReference type="Gene3D" id="3.40.30.10">
    <property type="entry name" value="Glutaredoxin"/>
    <property type="match status" value="1"/>
</dbReference>
<name>A0A929RY46_9BACT</name>
<dbReference type="PROSITE" id="PS51352">
    <property type="entry name" value="THIOREDOXIN_2"/>
    <property type="match status" value="1"/>
</dbReference>
<comment type="caution">
    <text evidence="2">The sequence shown here is derived from an EMBL/GenBank/DDBJ whole genome shotgun (WGS) entry which is preliminary data.</text>
</comment>
<dbReference type="EMBL" id="JABZGR010000003">
    <property type="protein sequence ID" value="MBF0969814.1"/>
    <property type="molecule type" value="Genomic_DNA"/>
</dbReference>
<gene>
    <name evidence="2" type="ORF">HXK21_02045</name>
</gene>
<evidence type="ECO:0000313" key="2">
    <source>
        <dbReference type="EMBL" id="MBF0969814.1"/>
    </source>
</evidence>
<dbReference type="AlphaFoldDB" id="A0A929RY46"/>
<dbReference type="PANTHER" id="PTHR42852">
    <property type="entry name" value="THIOL:DISULFIDE INTERCHANGE PROTEIN DSBE"/>
    <property type="match status" value="1"/>
</dbReference>
<evidence type="ECO:0000313" key="3">
    <source>
        <dbReference type="Proteomes" id="UP000704068"/>
    </source>
</evidence>
<feature type="domain" description="Thioredoxin" evidence="1">
    <location>
        <begin position="53"/>
        <end position="189"/>
    </location>
</feature>
<dbReference type="InterPro" id="IPR036249">
    <property type="entry name" value="Thioredoxin-like_sf"/>
</dbReference>
<dbReference type="InterPro" id="IPR000866">
    <property type="entry name" value="AhpC/TSA"/>
</dbReference>
<dbReference type="InterPro" id="IPR050553">
    <property type="entry name" value="Thioredoxin_ResA/DsbE_sf"/>
</dbReference>
<accession>A0A929RY46</accession>
<dbReference type="Pfam" id="PF00578">
    <property type="entry name" value="AhpC-TSA"/>
    <property type="match status" value="1"/>
</dbReference>
<dbReference type="GO" id="GO:0016209">
    <property type="term" value="F:antioxidant activity"/>
    <property type="evidence" value="ECO:0007669"/>
    <property type="project" value="InterPro"/>
</dbReference>